<evidence type="ECO:0008006" key="4">
    <source>
        <dbReference type="Google" id="ProtNLM"/>
    </source>
</evidence>
<dbReference type="EMBL" id="LJCO01000011">
    <property type="protein sequence ID" value="KPV45237.1"/>
    <property type="molecule type" value="Genomic_DNA"/>
</dbReference>
<dbReference type="Pfam" id="PF10027">
    <property type="entry name" value="DUF2269"/>
    <property type="match status" value="1"/>
</dbReference>
<gene>
    <name evidence="2" type="ORF">AN477_02205</name>
</gene>
<keyword evidence="1" id="KW-0472">Membrane</keyword>
<dbReference type="Proteomes" id="UP000050482">
    <property type="component" value="Unassembled WGS sequence"/>
</dbReference>
<comment type="caution">
    <text evidence="2">The sequence shown here is derived from an EMBL/GenBank/DDBJ whole genome shotgun (WGS) entry which is preliminary data.</text>
</comment>
<feature type="transmembrane region" description="Helical" evidence="1">
    <location>
        <begin position="49"/>
        <end position="72"/>
    </location>
</feature>
<keyword evidence="1" id="KW-1133">Transmembrane helix</keyword>
<dbReference type="RefSeq" id="WP_054967563.1">
    <property type="nucleotide sequence ID" value="NZ_LJCO01000011.1"/>
</dbReference>
<accession>A0A0N8PPT7</accession>
<proteinExistence type="predicted"/>
<feature type="transmembrane region" description="Helical" evidence="1">
    <location>
        <begin position="6"/>
        <end position="28"/>
    </location>
</feature>
<feature type="transmembrane region" description="Helical" evidence="1">
    <location>
        <begin position="78"/>
        <end position="101"/>
    </location>
</feature>
<dbReference type="STRING" id="471514.AN477_02205"/>
<feature type="transmembrane region" description="Helical" evidence="1">
    <location>
        <begin position="132"/>
        <end position="152"/>
    </location>
</feature>
<protein>
    <recommendedName>
        <fullName evidence="4">DUF2269 family protein</fullName>
    </recommendedName>
</protein>
<organism evidence="2 3">
    <name type="scientific">Alicyclobacillus ferrooxydans</name>
    <dbReference type="NCBI Taxonomy" id="471514"/>
    <lineage>
        <taxon>Bacteria</taxon>
        <taxon>Bacillati</taxon>
        <taxon>Bacillota</taxon>
        <taxon>Bacilli</taxon>
        <taxon>Bacillales</taxon>
        <taxon>Alicyclobacillaceae</taxon>
        <taxon>Alicyclobacillus</taxon>
    </lineage>
</organism>
<dbReference type="OrthoDB" id="2353937at2"/>
<evidence type="ECO:0000313" key="3">
    <source>
        <dbReference type="Proteomes" id="UP000050482"/>
    </source>
</evidence>
<dbReference type="InterPro" id="IPR018729">
    <property type="entry name" value="DUF2269_transmembrane"/>
</dbReference>
<dbReference type="PATRIC" id="fig|471514.4.peg.2773"/>
<keyword evidence="1" id="KW-0812">Transmembrane</keyword>
<evidence type="ECO:0000313" key="2">
    <source>
        <dbReference type="EMBL" id="KPV45237.1"/>
    </source>
</evidence>
<keyword evidence="3" id="KW-1185">Reference proteome</keyword>
<dbReference type="AlphaFoldDB" id="A0A0N8PPT7"/>
<reference evidence="2 3" key="1">
    <citation type="submission" date="2015-09" db="EMBL/GenBank/DDBJ databases">
        <title>Draft genome sequence of Alicyclobacillus ferrooxydans DSM 22381.</title>
        <authorList>
            <person name="Hemp J."/>
        </authorList>
    </citation>
    <scope>NUCLEOTIDE SEQUENCE [LARGE SCALE GENOMIC DNA]</scope>
    <source>
        <strain evidence="2 3">TC-34</strain>
    </source>
</reference>
<evidence type="ECO:0000256" key="1">
    <source>
        <dbReference type="SAM" id="Phobius"/>
    </source>
</evidence>
<sequence length="156" mass="17214">MHQLLWFIHIIGICLWFGITAGSLLVWPSRNSSMKSSSREVDTRTLVTLITRVSHTGAGLAALGGVALSFVIRPKTELGAFWLVSMQGLGAIAFFLSVIVLTRIGKRLVRHDAASFEENQAKEQNQADLARYRGWLGAVFILLLVCLFMAAFKPLL</sequence>
<name>A0A0N8PPT7_9BACL</name>